<dbReference type="GO" id="GO:0016853">
    <property type="term" value="F:isomerase activity"/>
    <property type="evidence" value="ECO:0007669"/>
    <property type="project" value="UniProtKB-KW"/>
</dbReference>
<dbReference type="Proteomes" id="UP001197247">
    <property type="component" value="Unassembled WGS sequence"/>
</dbReference>
<dbReference type="EMBL" id="JAHBAY010000018">
    <property type="protein sequence ID" value="MBT0773530.1"/>
    <property type="molecule type" value="Genomic_DNA"/>
</dbReference>
<organism evidence="2 3">
    <name type="scientific">Kineosporia corallincola</name>
    <dbReference type="NCBI Taxonomy" id="2835133"/>
    <lineage>
        <taxon>Bacteria</taxon>
        <taxon>Bacillati</taxon>
        <taxon>Actinomycetota</taxon>
        <taxon>Actinomycetes</taxon>
        <taxon>Kineosporiales</taxon>
        <taxon>Kineosporiaceae</taxon>
        <taxon>Kineosporia</taxon>
    </lineage>
</organism>
<dbReference type="Pfam" id="PF01261">
    <property type="entry name" value="AP_endonuc_2"/>
    <property type="match status" value="1"/>
</dbReference>
<sequence>MNRSVGASTLGAPHDPLDRVLALMARNGATHLELRLDPDAPPPEPARLHDLLDRHRVRLLALTTGVRVGEPPEPAVLDRHLELAAALGAPFVRVFPGLPAHPAPPDQVPPPSGDRVAAERDAARFLGRAARVAADLGVRVALETHDSHPRGADLRRLTDRALEVPGAGPGVAVIWDLLHPWRVGETPAGTWAALGDLLRAGHGYVQIKDVASRRDTTPVLQGDGVVPVAEAVRLLDAGGYRGPISLEWERLWYPRVPPLEQALPAAVRALRALPAPPEP</sequence>
<dbReference type="PANTHER" id="PTHR12110:SF21">
    <property type="entry name" value="XYLOSE ISOMERASE-LIKE TIM BARREL DOMAIN-CONTAINING PROTEIN"/>
    <property type="match status" value="1"/>
</dbReference>
<feature type="domain" description="Xylose isomerase-like TIM barrel" evidence="1">
    <location>
        <begin position="22"/>
        <end position="272"/>
    </location>
</feature>
<dbReference type="Gene3D" id="3.20.20.150">
    <property type="entry name" value="Divalent-metal-dependent TIM barrel enzymes"/>
    <property type="match status" value="1"/>
</dbReference>
<dbReference type="InterPro" id="IPR050312">
    <property type="entry name" value="IolE/XylAMocC-like"/>
</dbReference>
<evidence type="ECO:0000313" key="3">
    <source>
        <dbReference type="Proteomes" id="UP001197247"/>
    </source>
</evidence>
<proteinExistence type="predicted"/>
<dbReference type="PANTHER" id="PTHR12110">
    <property type="entry name" value="HYDROXYPYRUVATE ISOMERASE"/>
    <property type="match status" value="1"/>
</dbReference>
<keyword evidence="2" id="KW-0413">Isomerase</keyword>
<gene>
    <name evidence="2" type="ORF">KIH74_31580</name>
</gene>
<keyword evidence="3" id="KW-1185">Reference proteome</keyword>
<dbReference type="RefSeq" id="WP_214160072.1">
    <property type="nucleotide sequence ID" value="NZ_JAHBAY010000018.1"/>
</dbReference>
<evidence type="ECO:0000259" key="1">
    <source>
        <dbReference type="Pfam" id="PF01261"/>
    </source>
</evidence>
<reference evidence="2 3" key="1">
    <citation type="submission" date="2021-05" db="EMBL/GenBank/DDBJ databases">
        <title>Kineosporia and Streptomyces sp. nov. two new marine actinobacteria isolated from Coral.</title>
        <authorList>
            <person name="Buangrab K."/>
            <person name="Sutthacheep M."/>
            <person name="Yeemin T."/>
            <person name="Harunari E."/>
            <person name="Igarashi Y."/>
            <person name="Kanchanasin P."/>
            <person name="Tanasupawat S."/>
            <person name="Phongsopitanun W."/>
        </authorList>
    </citation>
    <scope>NUCLEOTIDE SEQUENCE [LARGE SCALE GENOMIC DNA]</scope>
    <source>
        <strain evidence="2 3">J2-2</strain>
    </source>
</reference>
<protein>
    <submittedName>
        <fullName evidence="2">Sugar phosphate isomerase/epimerase</fullName>
    </submittedName>
</protein>
<evidence type="ECO:0000313" key="2">
    <source>
        <dbReference type="EMBL" id="MBT0773530.1"/>
    </source>
</evidence>
<dbReference type="InterPro" id="IPR036237">
    <property type="entry name" value="Xyl_isomerase-like_sf"/>
</dbReference>
<comment type="caution">
    <text evidence="2">The sequence shown here is derived from an EMBL/GenBank/DDBJ whole genome shotgun (WGS) entry which is preliminary data.</text>
</comment>
<dbReference type="SUPFAM" id="SSF51658">
    <property type="entry name" value="Xylose isomerase-like"/>
    <property type="match status" value="1"/>
</dbReference>
<accession>A0ABS5TRW7</accession>
<name>A0ABS5TRW7_9ACTN</name>
<dbReference type="InterPro" id="IPR013022">
    <property type="entry name" value="Xyl_isomerase-like_TIM-brl"/>
</dbReference>